<evidence type="ECO:0000256" key="6">
    <source>
        <dbReference type="ARBA" id="ARBA00047942"/>
    </source>
</evidence>
<dbReference type="SUPFAM" id="SSF53335">
    <property type="entry name" value="S-adenosyl-L-methionine-dependent methyltransferases"/>
    <property type="match status" value="1"/>
</dbReference>
<dbReference type="InterPro" id="IPR023095">
    <property type="entry name" value="Ade_MeTrfase_dom_2"/>
</dbReference>
<dbReference type="AlphaFoldDB" id="A0A9W6B350"/>
<dbReference type="GO" id="GO:0032259">
    <property type="term" value="P:methylation"/>
    <property type="evidence" value="ECO:0007669"/>
    <property type="project" value="UniProtKB-KW"/>
</dbReference>
<proteinExistence type="inferred from homology"/>
<keyword evidence="5" id="KW-0949">S-adenosyl-L-methionine</keyword>
<evidence type="ECO:0000256" key="4">
    <source>
        <dbReference type="ARBA" id="ARBA00022679"/>
    </source>
</evidence>
<comment type="catalytic activity">
    <reaction evidence="6">
        <text>a 2'-deoxyadenosine in DNA + S-adenosyl-L-methionine = an N(6)-methyl-2'-deoxyadenosine in DNA + S-adenosyl-L-homocysteine + H(+)</text>
        <dbReference type="Rhea" id="RHEA:15197"/>
        <dbReference type="Rhea" id="RHEA-COMP:12418"/>
        <dbReference type="Rhea" id="RHEA-COMP:12419"/>
        <dbReference type="ChEBI" id="CHEBI:15378"/>
        <dbReference type="ChEBI" id="CHEBI:57856"/>
        <dbReference type="ChEBI" id="CHEBI:59789"/>
        <dbReference type="ChEBI" id="CHEBI:90615"/>
        <dbReference type="ChEBI" id="CHEBI:90616"/>
        <dbReference type="EC" id="2.1.1.72"/>
    </reaction>
</comment>
<evidence type="ECO:0000256" key="1">
    <source>
        <dbReference type="ARBA" id="ARBA00006594"/>
    </source>
</evidence>
<dbReference type="InterPro" id="IPR012327">
    <property type="entry name" value="MeTrfase_D12"/>
</dbReference>
<evidence type="ECO:0000256" key="2">
    <source>
        <dbReference type="ARBA" id="ARBA00011900"/>
    </source>
</evidence>
<sequence length="277" mass="32964">MNYNNAPLPFQGQKRNFIKKFKECLNSFEKEAVYVDLFGGSGLLSHTVKNHYPEAKVVWNDYDDFQKRLQSFEQTNELLGKLRPLLSHLKSKERLPMEDKQRVLEALKQHEKQYGYVDYVTVSSNILFSMKYAFSIEEMEKETMYNRIRLTDYQVSGYLDGVERVQCDYKELYETYKNENVVFLVDPPYLSTDTKSYNSKDYWRLRDYLDVLSVLDGHRYVYFTSNKSQIVELCDWIETRTYTGNPFKDAVMTTTQNRVNYQSGYEDQMLYKYSITT</sequence>
<organism evidence="7 8">
    <name type="scientific">Neptunitalea chrysea</name>
    <dbReference type="NCBI Taxonomy" id="1647581"/>
    <lineage>
        <taxon>Bacteria</taxon>
        <taxon>Pseudomonadati</taxon>
        <taxon>Bacteroidota</taxon>
        <taxon>Flavobacteriia</taxon>
        <taxon>Flavobacteriales</taxon>
        <taxon>Flavobacteriaceae</taxon>
        <taxon>Neptunitalea</taxon>
    </lineage>
</organism>
<dbReference type="GO" id="GO:0009307">
    <property type="term" value="P:DNA restriction-modification system"/>
    <property type="evidence" value="ECO:0007669"/>
    <property type="project" value="InterPro"/>
</dbReference>
<evidence type="ECO:0000256" key="5">
    <source>
        <dbReference type="ARBA" id="ARBA00022691"/>
    </source>
</evidence>
<dbReference type="EC" id="2.1.1.72" evidence="2"/>
<dbReference type="Gene3D" id="3.40.50.150">
    <property type="entry name" value="Vaccinia Virus protein VP39"/>
    <property type="match status" value="1"/>
</dbReference>
<dbReference type="RefSeq" id="WP_281752491.1">
    <property type="nucleotide sequence ID" value="NZ_BRVP01000004.1"/>
</dbReference>
<dbReference type="InterPro" id="IPR029063">
    <property type="entry name" value="SAM-dependent_MTases_sf"/>
</dbReference>
<reference evidence="7" key="1">
    <citation type="submission" date="2022-07" db="EMBL/GenBank/DDBJ databases">
        <title>Taxonomy of Novel Oxalotrophic and Methylotrophic Bacteria.</title>
        <authorList>
            <person name="Sahin N."/>
            <person name="Tani A."/>
        </authorList>
    </citation>
    <scope>NUCLEOTIDE SEQUENCE</scope>
    <source>
        <strain evidence="7">AM327</strain>
    </source>
</reference>
<comment type="caution">
    <text evidence="7">The sequence shown here is derived from an EMBL/GenBank/DDBJ whole genome shotgun (WGS) entry which is preliminary data.</text>
</comment>
<gene>
    <name evidence="7" type="ORF">NBRC110019_07300</name>
</gene>
<keyword evidence="4" id="KW-0808">Transferase</keyword>
<comment type="similarity">
    <text evidence="1">Belongs to the N(4)/N(6)-methyltransferase family.</text>
</comment>
<accession>A0A9W6B350</accession>
<dbReference type="Proteomes" id="UP001143545">
    <property type="component" value="Unassembled WGS sequence"/>
</dbReference>
<name>A0A9W6B350_9FLAO</name>
<evidence type="ECO:0000313" key="8">
    <source>
        <dbReference type="Proteomes" id="UP001143545"/>
    </source>
</evidence>
<dbReference type="Gene3D" id="1.10.1020.10">
    <property type="entry name" value="Adenine-specific Methyltransferase, Domain 2"/>
    <property type="match status" value="1"/>
</dbReference>
<evidence type="ECO:0000256" key="3">
    <source>
        <dbReference type="ARBA" id="ARBA00022603"/>
    </source>
</evidence>
<dbReference type="Pfam" id="PF02086">
    <property type="entry name" value="MethyltransfD12"/>
    <property type="match status" value="1"/>
</dbReference>
<dbReference type="GO" id="GO:0009007">
    <property type="term" value="F:site-specific DNA-methyltransferase (adenine-specific) activity"/>
    <property type="evidence" value="ECO:0007669"/>
    <property type="project" value="UniProtKB-EC"/>
</dbReference>
<keyword evidence="3" id="KW-0489">Methyltransferase</keyword>
<dbReference type="EMBL" id="BRVP01000004">
    <property type="protein sequence ID" value="GLB51691.1"/>
    <property type="molecule type" value="Genomic_DNA"/>
</dbReference>
<evidence type="ECO:0000313" key="7">
    <source>
        <dbReference type="EMBL" id="GLB51691.1"/>
    </source>
</evidence>
<keyword evidence="8" id="KW-1185">Reference proteome</keyword>
<protein>
    <recommendedName>
        <fullName evidence="2">site-specific DNA-methyltransferase (adenine-specific)</fullName>
        <ecNumber evidence="2">2.1.1.72</ecNumber>
    </recommendedName>
</protein>